<evidence type="ECO:0000256" key="8">
    <source>
        <dbReference type="ARBA" id="ARBA00049229"/>
    </source>
</evidence>
<comment type="pathway">
    <text evidence="1">Amino-acid biosynthesis; L-isoleucine biosynthesis; L-isoleucine from 2-oxobutanoate: step 4/4.</text>
</comment>
<dbReference type="InterPro" id="IPR043132">
    <property type="entry name" value="BCAT-like_C"/>
</dbReference>
<comment type="similarity">
    <text evidence="4">Belongs to the class-IV pyridoxal-phosphate-dependent aminotransferase family.</text>
</comment>
<comment type="pathway">
    <text evidence="3">Amino-acid biosynthesis; L-leucine biosynthesis; L-leucine from 3-methyl-2-oxobutanoate: step 4/4.</text>
</comment>
<dbReference type="AlphaFoldDB" id="A0A418MEM4"/>
<keyword evidence="9" id="KW-0808">Transferase</keyword>
<evidence type="ECO:0000256" key="6">
    <source>
        <dbReference type="ARBA" id="ARBA00048212"/>
    </source>
</evidence>
<keyword evidence="9" id="KW-0032">Aminotransferase</keyword>
<dbReference type="RefSeq" id="WP_119667073.1">
    <property type="nucleotide sequence ID" value="NZ_QXED01000002.1"/>
</dbReference>
<evidence type="ECO:0000256" key="2">
    <source>
        <dbReference type="ARBA" id="ARBA00004931"/>
    </source>
</evidence>
<comment type="catalytic activity">
    <reaction evidence="8">
        <text>L-leucine + 2-oxoglutarate = 4-methyl-2-oxopentanoate + L-glutamate</text>
        <dbReference type="Rhea" id="RHEA:18321"/>
        <dbReference type="ChEBI" id="CHEBI:16810"/>
        <dbReference type="ChEBI" id="CHEBI:17865"/>
        <dbReference type="ChEBI" id="CHEBI:29985"/>
        <dbReference type="ChEBI" id="CHEBI:57427"/>
        <dbReference type="EC" id="2.6.1.42"/>
    </reaction>
</comment>
<comment type="caution">
    <text evidence="9">The sequence shown here is derived from an EMBL/GenBank/DDBJ whole genome shotgun (WGS) entry which is preliminary data.</text>
</comment>
<organism evidence="9 10">
    <name type="scientific">Fibrisoma montanum</name>
    <dbReference type="NCBI Taxonomy" id="2305895"/>
    <lineage>
        <taxon>Bacteria</taxon>
        <taxon>Pseudomonadati</taxon>
        <taxon>Bacteroidota</taxon>
        <taxon>Cytophagia</taxon>
        <taxon>Cytophagales</taxon>
        <taxon>Spirosomataceae</taxon>
        <taxon>Fibrisoma</taxon>
    </lineage>
</organism>
<dbReference type="InterPro" id="IPR043131">
    <property type="entry name" value="BCAT-like_N"/>
</dbReference>
<protein>
    <recommendedName>
        <fullName evidence="5">branched-chain-amino-acid transaminase</fullName>
        <ecNumber evidence="5">2.6.1.42</ecNumber>
    </recommendedName>
</protein>
<accession>A0A418MEM4</accession>
<dbReference type="PANTHER" id="PTHR42743:SF11">
    <property type="entry name" value="AMINODEOXYCHORISMATE LYASE"/>
    <property type="match status" value="1"/>
</dbReference>
<evidence type="ECO:0000256" key="3">
    <source>
        <dbReference type="ARBA" id="ARBA00005072"/>
    </source>
</evidence>
<dbReference type="InterPro" id="IPR001544">
    <property type="entry name" value="Aminotrans_IV"/>
</dbReference>
<dbReference type="Gene3D" id="3.20.10.10">
    <property type="entry name" value="D-amino Acid Aminotransferase, subunit A, domain 2"/>
    <property type="match status" value="1"/>
</dbReference>
<evidence type="ECO:0000256" key="1">
    <source>
        <dbReference type="ARBA" id="ARBA00004824"/>
    </source>
</evidence>
<dbReference type="GO" id="GO:0046394">
    <property type="term" value="P:carboxylic acid biosynthetic process"/>
    <property type="evidence" value="ECO:0007669"/>
    <property type="project" value="UniProtKB-ARBA"/>
</dbReference>
<dbReference type="EMBL" id="QXED01000002">
    <property type="protein sequence ID" value="RIV25187.1"/>
    <property type="molecule type" value="Genomic_DNA"/>
</dbReference>
<comment type="catalytic activity">
    <reaction evidence="7">
        <text>L-isoleucine + 2-oxoglutarate = (S)-3-methyl-2-oxopentanoate + L-glutamate</text>
        <dbReference type="Rhea" id="RHEA:24801"/>
        <dbReference type="ChEBI" id="CHEBI:16810"/>
        <dbReference type="ChEBI" id="CHEBI:29985"/>
        <dbReference type="ChEBI" id="CHEBI:35146"/>
        <dbReference type="ChEBI" id="CHEBI:58045"/>
        <dbReference type="EC" id="2.6.1.42"/>
    </reaction>
</comment>
<dbReference type="SUPFAM" id="SSF56752">
    <property type="entry name" value="D-aminoacid aminotransferase-like PLP-dependent enzymes"/>
    <property type="match status" value="1"/>
</dbReference>
<dbReference type="EC" id="2.6.1.42" evidence="5"/>
<keyword evidence="10" id="KW-1185">Reference proteome</keyword>
<dbReference type="OrthoDB" id="9805628at2"/>
<name>A0A418MEM4_9BACT</name>
<evidence type="ECO:0000256" key="7">
    <source>
        <dbReference type="ARBA" id="ARBA00048798"/>
    </source>
</evidence>
<dbReference type="Pfam" id="PF01063">
    <property type="entry name" value="Aminotran_4"/>
    <property type="match status" value="1"/>
</dbReference>
<dbReference type="Gene3D" id="3.30.470.10">
    <property type="match status" value="1"/>
</dbReference>
<comment type="pathway">
    <text evidence="2">Amino-acid biosynthesis; L-valine biosynthesis; L-valine from pyruvate: step 4/4.</text>
</comment>
<comment type="catalytic activity">
    <reaction evidence="6">
        <text>L-valine + 2-oxoglutarate = 3-methyl-2-oxobutanoate + L-glutamate</text>
        <dbReference type="Rhea" id="RHEA:24813"/>
        <dbReference type="ChEBI" id="CHEBI:11851"/>
        <dbReference type="ChEBI" id="CHEBI:16810"/>
        <dbReference type="ChEBI" id="CHEBI:29985"/>
        <dbReference type="ChEBI" id="CHEBI:57762"/>
        <dbReference type="EC" id="2.6.1.42"/>
    </reaction>
</comment>
<evidence type="ECO:0000313" key="9">
    <source>
        <dbReference type="EMBL" id="RIV25187.1"/>
    </source>
</evidence>
<gene>
    <name evidence="9" type="ORF">DYU11_07695</name>
</gene>
<evidence type="ECO:0000256" key="4">
    <source>
        <dbReference type="ARBA" id="ARBA00009320"/>
    </source>
</evidence>
<dbReference type="InterPro" id="IPR050571">
    <property type="entry name" value="Class-IV_PLP-Dep_Aminotrnsfr"/>
</dbReference>
<evidence type="ECO:0000313" key="10">
    <source>
        <dbReference type="Proteomes" id="UP000283523"/>
    </source>
</evidence>
<dbReference type="PANTHER" id="PTHR42743">
    <property type="entry name" value="AMINO-ACID AMINOTRANSFERASE"/>
    <property type="match status" value="1"/>
</dbReference>
<sequence>MYLVYNSDIINQQTFQLLPDNRAFLYGDGLFETIRYESGRLWFWADHLDRLTKGMAALQLSEPAAGLEQLSEQTLDLIRRNGLSMQAARVKIQVWRRPGGLYTPTSNEVDWLITAQPGQPFMLTAKPRIGIYEDVRLSESVISAFKTLNALPYVLAGLHRQAHKLDDVVLLSTDGSVAECVASNLFWFRNGTLFTPSLHTGCVNGIARRQLLRAWPDTQEGLFPPSLAESADVLFAANAIGIQVFSGQFDSAQAAEIRRIFTS</sequence>
<dbReference type="Proteomes" id="UP000283523">
    <property type="component" value="Unassembled WGS sequence"/>
</dbReference>
<proteinExistence type="inferred from homology"/>
<dbReference type="GO" id="GO:0004084">
    <property type="term" value="F:branched-chain-amino-acid transaminase activity"/>
    <property type="evidence" value="ECO:0007669"/>
    <property type="project" value="UniProtKB-EC"/>
</dbReference>
<dbReference type="InterPro" id="IPR036038">
    <property type="entry name" value="Aminotransferase-like"/>
</dbReference>
<reference evidence="9 10" key="1">
    <citation type="submission" date="2018-08" db="EMBL/GenBank/DDBJ databases">
        <title>Fibrisoma montanum sp. nov., isolated from Danxia mountain soil.</title>
        <authorList>
            <person name="Huang Y."/>
        </authorList>
    </citation>
    <scope>NUCLEOTIDE SEQUENCE [LARGE SCALE GENOMIC DNA]</scope>
    <source>
        <strain evidence="9 10">HYT19</strain>
    </source>
</reference>
<evidence type="ECO:0000256" key="5">
    <source>
        <dbReference type="ARBA" id="ARBA00013053"/>
    </source>
</evidence>